<dbReference type="NCBIfam" id="NF040586">
    <property type="entry name" value="FxSxx_TPR"/>
    <property type="match status" value="1"/>
</dbReference>
<reference evidence="1" key="1">
    <citation type="journal article" date="2014" name="Int. J. Syst. Evol. Microbiol.">
        <title>Complete genome sequence of Corynebacterium casei LMG S-19264T (=DSM 44701T), isolated from a smear-ripened cheese.</title>
        <authorList>
            <consortium name="US DOE Joint Genome Institute (JGI-PGF)"/>
            <person name="Walter F."/>
            <person name="Albersmeier A."/>
            <person name="Kalinowski J."/>
            <person name="Ruckert C."/>
        </authorList>
    </citation>
    <scope>NUCLEOTIDE SEQUENCE</scope>
    <source>
        <strain evidence="1">JCM 13064</strain>
    </source>
</reference>
<dbReference type="InterPro" id="IPR011990">
    <property type="entry name" value="TPR-like_helical_dom_sf"/>
</dbReference>
<evidence type="ECO:0000313" key="2">
    <source>
        <dbReference type="Proteomes" id="UP000645217"/>
    </source>
</evidence>
<accession>A0A917R825</accession>
<sequence>MTEASVIAFFSARPGVGRTIALCNTAVVLADAGKRVLILDEDPDAPALRRYLGRFLPPGSRDPLTASPRDWRSREVPVHAAHRRLHHALLAQGPVGAGALRAAPFDHVLVNLRTSPVPSALVKACDQVVLCFQLSPYGIEEASVAAAAVERESPRVVPLPTRVDLSGGAALETARRLARGRFTTPPEVEIPYVTDYYYTDDLAAVTEPPGGSGQRAGYERLAEVLTGGAVTALASVSVVHSPGYEVWAEWIAAQAQRWGLRVESWPLAGYLEGTPVGLRSGDGRAAVLFTGPPAAMPEPEPVAGDRPAGFGRGLIRVRVDDDRPEPGRPAGPELDLYGLDEAAAVAELQSRLGVGGTLVPGGGGPGAARYPGRPGKARLPARDEMFAGREETLTRMRRMLGPRWEGPGRCLVTGAEASGKSELALEFAHRFGGAYDTVHWIPAGDIFSVRDGLRQMAHDLELYVRDDAVTALLAHLATPEAGRWLVVLDDADDPAVLAGLIPQGRFGHVIVTSRTAEGWGDAFDGHVAAGPLDPRDAMALLTGGRVRLDESDVQTIATTAGHLPLALRMARTWLDRELASGRRPRRTLETLRDATVKRFLSAYRRTERDMLAAGGQPSPHAVMVELMLDLLRGHSGMTRAEWLLETCSFASPHGVPLALIRSTPSRAYAAGLMREYGDELAVDMLVRLVHDHALARLEHGPQGVLRLHRVIGALIRARMSPRAVEERRRQALRLLALYAPIDTEGPGAGAFAELGDHLEPSGALASDDDMVRRWVVNQVRYLYLQGDRSAWLRARAIGRTALAAWSSTEGGASGPVGNLQVQLANVERALGDRTAAFELTQTALRRLSAAGERHPLRYIAAQAHAADLRVAGEFDEAYHWDSLACAGMTALLGSDHEWSNRTLNNLALSASLNGRPHLAADLIMRCFDDRVRLHGEEDLDAWRAALTAGVLLRDLGEYERAYELQRRGVGVLMRRHAKGGRRGLLVLRLEMGLAACERMLGRPFDALARDRETLEELRVLVGPADLYTALCHAGLAAGLHAKGGHEGAAEHGRAAHAALAALATGHPYAYAAQVNLAAYLRASNAAEARALAEDAYQALRSRLGVRHPYTLAAAGTLATQLTETDPDRALALDFDTHDYLSRLFGPDHPRVRAAADNLANTRHRQAGSPRGTADARHDFEIEILGN</sequence>
<gene>
    <name evidence="1" type="ORF">GCM10007964_40800</name>
</gene>
<evidence type="ECO:0000313" key="1">
    <source>
        <dbReference type="EMBL" id="GGK94198.1"/>
    </source>
</evidence>
<comment type="caution">
    <text evidence="1">The sequence shown here is derived from an EMBL/GenBank/DDBJ whole genome shotgun (WGS) entry which is preliminary data.</text>
</comment>
<dbReference type="AlphaFoldDB" id="A0A917R825"/>
<dbReference type="Gene3D" id="3.40.50.300">
    <property type="entry name" value="P-loop containing nucleotide triphosphate hydrolases"/>
    <property type="match status" value="2"/>
</dbReference>
<dbReference type="InterPro" id="IPR027417">
    <property type="entry name" value="P-loop_NTPase"/>
</dbReference>
<name>A0A917R825_9ACTN</name>
<dbReference type="SUPFAM" id="SSF48452">
    <property type="entry name" value="TPR-like"/>
    <property type="match status" value="1"/>
</dbReference>
<reference evidence="1" key="2">
    <citation type="submission" date="2020-09" db="EMBL/GenBank/DDBJ databases">
        <authorList>
            <person name="Sun Q."/>
            <person name="Ohkuma M."/>
        </authorList>
    </citation>
    <scope>NUCLEOTIDE SEQUENCE</scope>
    <source>
        <strain evidence="1">JCM 13064</strain>
    </source>
</reference>
<dbReference type="Gene3D" id="1.25.40.10">
    <property type="entry name" value="Tetratricopeptide repeat domain"/>
    <property type="match status" value="2"/>
</dbReference>
<keyword evidence="2" id="KW-1185">Reference proteome</keyword>
<organism evidence="1 2">
    <name type="scientific">Sphaerisporangium melleum</name>
    <dbReference type="NCBI Taxonomy" id="321316"/>
    <lineage>
        <taxon>Bacteria</taxon>
        <taxon>Bacillati</taxon>
        <taxon>Actinomycetota</taxon>
        <taxon>Actinomycetes</taxon>
        <taxon>Streptosporangiales</taxon>
        <taxon>Streptosporangiaceae</taxon>
        <taxon>Sphaerisporangium</taxon>
    </lineage>
</organism>
<proteinExistence type="predicted"/>
<dbReference type="RefSeq" id="WP_189164625.1">
    <property type="nucleotide sequence ID" value="NZ_BMNT01000022.1"/>
</dbReference>
<dbReference type="Proteomes" id="UP000645217">
    <property type="component" value="Unassembled WGS sequence"/>
</dbReference>
<dbReference type="PANTHER" id="PTHR35205:SF1">
    <property type="entry name" value="ZU5 DOMAIN-CONTAINING PROTEIN"/>
    <property type="match status" value="1"/>
</dbReference>
<dbReference type="SUPFAM" id="SSF52540">
    <property type="entry name" value="P-loop containing nucleoside triphosphate hydrolases"/>
    <property type="match status" value="2"/>
</dbReference>
<dbReference type="PANTHER" id="PTHR35205">
    <property type="entry name" value="NB-ARC AND TPR DOMAIN PROTEIN"/>
    <property type="match status" value="1"/>
</dbReference>
<dbReference type="EMBL" id="BMNT01000022">
    <property type="protein sequence ID" value="GGK94198.1"/>
    <property type="molecule type" value="Genomic_DNA"/>
</dbReference>
<protein>
    <submittedName>
        <fullName evidence="1">NTPase</fullName>
    </submittedName>
</protein>